<dbReference type="EMBL" id="LDRB01000034">
    <property type="protein sequence ID" value="KTR40239.1"/>
    <property type="molecule type" value="Genomic_DNA"/>
</dbReference>
<evidence type="ECO:0000313" key="4">
    <source>
        <dbReference type="Proteomes" id="UP000078335"/>
    </source>
</evidence>
<comment type="caution">
    <text evidence="2">The sequence shown here is derived from an EMBL/GenBank/DDBJ whole genome shotgun (WGS) entry which is preliminary data.</text>
</comment>
<evidence type="ECO:0000313" key="3">
    <source>
        <dbReference type="Proteomes" id="UP000072763"/>
    </source>
</evidence>
<name>A0A147DPW5_9MICO</name>
<evidence type="ECO:0000313" key="1">
    <source>
        <dbReference type="EMBL" id="KTR40239.1"/>
    </source>
</evidence>
<evidence type="ECO:0000313" key="2">
    <source>
        <dbReference type="EMBL" id="KTR51295.1"/>
    </source>
</evidence>
<dbReference type="PATRIC" id="fig|465820.3.peg.1655"/>
<dbReference type="RefSeq" id="WP_058728788.1">
    <property type="nucleotide sequence ID" value="NZ_LDRB01000034.1"/>
</dbReference>
<dbReference type="EMBL" id="LDRC01000057">
    <property type="protein sequence ID" value="KTR51295.1"/>
    <property type="molecule type" value="Genomic_DNA"/>
</dbReference>
<sequence>MAEPRRTGRSLEVLRAEAAEEISMIVEHRSRAGEDPWEFMPTLPTVDEQVVLILRADAVELDAAIGQRSAHWAGHPASGQRTELGEEYHRLRRIALQHPELTPAVWKLMGSLPGRD</sequence>
<dbReference type="Proteomes" id="UP000072763">
    <property type="component" value="Unassembled WGS sequence"/>
</dbReference>
<dbReference type="OrthoDB" id="5114823at2"/>
<dbReference type="Proteomes" id="UP000078335">
    <property type="component" value="Unassembled WGS sequence"/>
</dbReference>
<dbReference type="STRING" id="465820.NS263_08195"/>
<dbReference type="AlphaFoldDB" id="A0A147DPW5"/>
<proteinExistence type="predicted"/>
<accession>A0A147DPW5</accession>
<reference evidence="3 4" key="1">
    <citation type="journal article" date="2016" name="Front. Microbiol.">
        <title>Genomic Resource of Rice Seed Associated Bacteria.</title>
        <authorList>
            <person name="Midha S."/>
            <person name="Bansal K."/>
            <person name="Sharma S."/>
            <person name="Kumar N."/>
            <person name="Patil P.P."/>
            <person name="Chaudhry V."/>
            <person name="Patil P.B."/>
        </authorList>
    </citation>
    <scope>NUCLEOTIDE SEQUENCE [LARGE SCALE GENOMIC DNA]</scope>
    <source>
        <strain evidence="1 4">NS263</strain>
        <strain evidence="2 3">NS359</strain>
    </source>
</reference>
<protein>
    <submittedName>
        <fullName evidence="2">Tryptophan synthase subunit alpha</fullName>
    </submittedName>
</protein>
<gene>
    <name evidence="1" type="ORF">NS263_08195</name>
    <name evidence="2" type="ORF">NS359_11040</name>
</gene>
<organism evidence="2 3">
    <name type="scientific">Curtobacterium oceanosedimentum</name>
    <dbReference type="NCBI Taxonomy" id="465820"/>
    <lineage>
        <taxon>Bacteria</taxon>
        <taxon>Bacillati</taxon>
        <taxon>Actinomycetota</taxon>
        <taxon>Actinomycetes</taxon>
        <taxon>Micrococcales</taxon>
        <taxon>Microbacteriaceae</taxon>
        <taxon>Curtobacterium</taxon>
    </lineage>
</organism>
<keyword evidence="4" id="KW-1185">Reference proteome</keyword>